<gene>
    <name evidence="3" type="ORF">PC110_g4456</name>
    <name evidence="2" type="ORF">PC117_g7570</name>
</gene>
<dbReference type="InterPro" id="IPR025724">
    <property type="entry name" value="GAG-pre-integrase_dom"/>
</dbReference>
<dbReference type="OrthoDB" id="111524at2759"/>
<organism evidence="3 4">
    <name type="scientific">Phytophthora cactorum</name>
    <dbReference type="NCBI Taxonomy" id="29920"/>
    <lineage>
        <taxon>Eukaryota</taxon>
        <taxon>Sar</taxon>
        <taxon>Stramenopiles</taxon>
        <taxon>Oomycota</taxon>
        <taxon>Peronosporomycetes</taxon>
        <taxon>Peronosporales</taxon>
        <taxon>Peronosporaceae</taxon>
        <taxon>Phytophthora</taxon>
    </lineage>
</organism>
<evidence type="ECO:0000259" key="1">
    <source>
        <dbReference type="Pfam" id="PF13976"/>
    </source>
</evidence>
<evidence type="ECO:0000313" key="2">
    <source>
        <dbReference type="EMBL" id="KAG2946522.1"/>
    </source>
</evidence>
<dbReference type="STRING" id="29920.A0A329SR16"/>
<accession>A0A329SR16</accession>
<evidence type="ECO:0000313" key="3">
    <source>
        <dbReference type="EMBL" id="RAW39327.1"/>
    </source>
</evidence>
<dbReference type="Pfam" id="PF13976">
    <property type="entry name" value="gag_pre-integrs"/>
    <property type="match status" value="1"/>
</dbReference>
<comment type="caution">
    <text evidence="3">The sequence shown here is derived from an EMBL/GenBank/DDBJ whole genome shotgun (WGS) entry which is preliminary data.</text>
</comment>
<feature type="domain" description="GAG-pre-integrase" evidence="1">
    <location>
        <begin position="83"/>
        <end position="145"/>
    </location>
</feature>
<dbReference type="EMBL" id="RCMK01000156">
    <property type="protein sequence ID" value="KAG2946522.1"/>
    <property type="molecule type" value="Genomic_DNA"/>
</dbReference>
<dbReference type="AlphaFoldDB" id="A0A329SR16"/>
<reference evidence="2" key="2">
    <citation type="submission" date="2018-10" db="EMBL/GenBank/DDBJ databases">
        <title>Effector identification in a new, highly contiguous assembly of the strawberry crown rot pathogen Phytophthora cactorum.</title>
        <authorList>
            <person name="Armitage A.D."/>
            <person name="Nellist C.F."/>
            <person name="Bates H."/>
            <person name="Vickerstaff R.J."/>
            <person name="Harrison R.J."/>
        </authorList>
    </citation>
    <scope>NUCLEOTIDE SEQUENCE</scope>
    <source>
        <strain evidence="2">4040</strain>
    </source>
</reference>
<name>A0A329SR16_9STRA</name>
<evidence type="ECO:0000313" key="4">
    <source>
        <dbReference type="Proteomes" id="UP000251314"/>
    </source>
</evidence>
<sequence>MHVRALVDDGSGEPEKRDFVIDNVYYVPGLKNTLISISTLVQTGHRVEFTVSSCTVYNANRRWIGCIDRLLQGGYSVITDDAEVMSPHATVGAVFVRDLEAWHRRLGHVSYDTLQNLARSGTVQGLKVSPSSKPPMCTICALMKSTRLTAPS</sequence>
<dbReference type="EMBL" id="MJFZ01000069">
    <property type="protein sequence ID" value="RAW39327.1"/>
    <property type="molecule type" value="Genomic_DNA"/>
</dbReference>
<dbReference type="Proteomes" id="UP000251314">
    <property type="component" value="Unassembled WGS sequence"/>
</dbReference>
<dbReference type="VEuPathDB" id="FungiDB:PC110_g4456"/>
<proteinExistence type="predicted"/>
<dbReference type="Proteomes" id="UP000736787">
    <property type="component" value="Unassembled WGS sequence"/>
</dbReference>
<reference evidence="3 4" key="1">
    <citation type="submission" date="2018-01" db="EMBL/GenBank/DDBJ databases">
        <title>Draft genome of the strawberry crown rot pathogen Phytophthora cactorum.</title>
        <authorList>
            <person name="Armitage A.D."/>
            <person name="Lysoe E."/>
            <person name="Nellist C.F."/>
            <person name="Harrison R.J."/>
            <person name="Brurberg M.B."/>
        </authorList>
    </citation>
    <scope>NUCLEOTIDE SEQUENCE [LARGE SCALE GENOMIC DNA]</scope>
    <source>
        <strain evidence="3 4">10300</strain>
    </source>
</reference>
<keyword evidence="4" id="KW-1185">Reference proteome</keyword>
<protein>
    <recommendedName>
        <fullName evidence="1">GAG-pre-integrase domain-containing protein</fullName>
    </recommendedName>
</protein>